<reference evidence="2" key="2">
    <citation type="submission" date="2015-01" db="EMBL/GenBank/DDBJ databases">
        <title>Evolutionary Origins and Diversification of the Mycorrhizal Mutualists.</title>
        <authorList>
            <consortium name="DOE Joint Genome Institute"/>
            <consortium name="Mycorrhizal Genomics Consortium"/>
            <person name="Kohler A."/>
            <person name="Kuo A."/>
            <person name="Nagy L.G."/>
            <person name="Floudas D."/>
            <person name="Copeland A."/>
            <person name="Barry K.W."/>
            <person name="Cichocki N."/>
            <person name="Veneault-Fourrey C."/>
            <person name="LaButti K."/>
            <person name="Lindquist E.A."/>
            <person name="Lipzen A."/>
            <person name="Lundell T."/>
            <person name="Morin E."/>
            <person name="Murat C."/>
            <person name="Riley R."/>
            <person name="Ohm R."/>
            <person name="Sun H."/>
            <person name="Tunlid A."/>
            <person name="Henrissat B."/>
            <person name="Grigoriev I.V."/>
            <person name="Hibbett D.S."/>
            <person name="Martin F."/>
        </authorList>
    </citation>
    <scope>NUCLEOTIDE SEQUENCE [LARGE SCALE GENOMIC DNA]</scope>
    <source>
        <strain evidence="2">h7</strain>
    </source>
</reference>
<reference evidence="1 2" key="1">
    <citation type="submission" date="2014-04" db="EMBL/GenBank/DDBJ databases">
        <authorList>
            <consortium name="DOE Joint Genome Institute"/>
            <person name="Kuo A."/>
            <person name="Gay G."/>
            <person name="Dore J."/>
            <person name="Kohler A."/>
            <person name="Nagy L.G."/>
            <person name="Floudas D."/>
            <person name="Copeland A."/>
            <person name="Barry K.W."/>
            <person name="Cichocki N."/>
            <person name="Veneault-Fourrey C."/>
            <person name="LaButti K."/>
            <person name="Lindquist E.A."/>
            <person name="Lipzen A."/>
            <person name="Lundell T."/>
            <person name="Morin E."/>
            <person name="Murat C."/>
            <person name="Sun H."/>
            <person name="Tunlid A."/>
            <person name="Henrissat B."/>
            <person name="Grigoriev I.V."/>
            <person name="Hibbett D.S."/>
            <person name="Martin F."/>
            <person name="Nordberg H.P."/>
            <person name="Cantor M.N."/>
            <person name="Hua S.X."/>
        </authorList>
    </citation>
    <scope>NUCLEOTIDE SEQUENCE [LARGE SCALE GENOMIC DNA]</scope>
    <source>
        <strain evidence="2">h7</strain>
    </source>
</reference>
<dbReference type="AlphaFoldDB" id="A0A0C2Y8K3"/>
<proteinExistence type="predicted"/>
<organism evidence="1 2">
    <name type="scientific">Hebeloma cylindrosporum</name>
    <dbReference type="NCBI Taxonomy" id="76867"/>
    <lineage>
        <taxon>Eukaryota</taxon>
        <taxon>Fungi</taxon>
        <taxon>Dikarya</taxon>
        <taxon>Basidiomycota</taxon>
        <taxon>Agaricomycotina</taxon>
        <taxon>Agaricomycetes</taxon>
        <taxon>Agaricomycetidae</taxon>
        <taxon>Agaricales</taxon>
        <taxon>Agaricineae</taxon>
        <taxon>Hymenogastraceae</taxon>
        <taxon>Hebeloma</taxon>
    </lineage>
</organism>
<dbReference type="Proteomes" id="UP000053424">
    <property type="component" value="Unassembled WGS sequence"/>
</dbReference>
<evidence type="ECO:0000313" key="2">
    <source>
        <dbReference type="Proteomes" id="UP000053424"/>
    </source>
</evidence>
<evidence type="ECO:0000313" key="1">
    <source>
        <dbReference type="EMBL" id="KIM46153.1"/>
    </source>
</evidence>
<name>A0A0C2Y8K3_HEBCY</name>
<accession>A0A0C2Y8K3</accession>
<gene>
    <name evidence="1" type="ORF">M413DRAFT_305355</name>
</gene>
<keyword evidence="2" id="KW-1185">Reference proteome</keyword>
<dbReference type="EMBL" id="KN831771">
    <property type="protein sequence ID" value="KIM46153.1"/>
    <property type="molecule type" value="Genomic_DNA"/>
</dbReference>
<sequence length="122" mass="13792">MQKVGSIFLNERLSDDPIPLNKCMRPSIIANHKEDIRNYVHVWPWSGSFISSVETHRSCYGFGADNLSLHVDLTFIICYGYGGFNPCVYFYLRIYERPPCDLKIIKIGSSFPPIVLSCAIGG</sequence>
<dbReference type="HOGENOM" id="CLU_2027023_0_0_1"/>
<protein>
    <submittedName>
        <fullName evidence="1">Uncharacterized protein</fullName>
    </submittedName>
</protein>